<dbReference type="GO" id="GO:0045879">
    <property type="term" value="P:negative regulation of smoothened signaling pathway"/>
    <property type="evidence" value="ECO:0007669"/>
    <property type="project" value="TreeGrafter"/>
</dbReference>
<proteinExistence type="inferred from homology"/>
<evidence type="ECO:0008006" key="10">
    <source>
        <dbReference type="Google" id="ProtNLM"/>
    </source>
</evidence>
<comment type="similarity">
    <text evidence="2">Belongs to the patched family.</text>
</comment>
<dbReference type="GO" id="GO:0008158">
    <property type="term" value="F:hedgehog receptor activity"/>
    <property type="evidence" value="ECO:0007669"/>
    <property type="project" value="TreeGrafter"/>
</dbReference>
<evidence type="ECO:0000256" key="6">
    <source>
        <dbReference type="ARBA" id="ARBA00023180"/>
    </source>
</evidence>
<evidence type="ECO:0000256" key="2">
    <source>
        <dbReference type="ARBA" id="ARBA00005585"/>
    </source>
</evidence>
<gene>
    <name evidence="8" type="ORF">NHX12_029357</name>
</gene>
<keyword evidence="9" id="KW-1185">Reference proteome</keyword>
<comment type="caution">
    <text evidence="8">The sequence shown here is derived from an EMBL/GenBank/DDBJ whole genome shotgun (WGS) entry which is preliminary data.</text>
</comment>
<evidence type="ECO:0000256" key="7">
    <source>
        <dbReference type="SAM" id="MobiDB-lite"/>
    </source>
</evidence>
<evidence type="ECO:0000256" key="3">
    <source>
        <dbReference type="ARBA" id="ARBA00022692"/>
    </source>
</evidence>
<protein>
    <recommendedName>
        <fullName evidence="10">Patched</fullName>
    </recommendedName>
</protein>
<dbReference type="AlphaFoldDB" id="A0A9Q0IL41"/>
<dbReference type="GO" id="GO:0005119">
    <property type="term" value="F:smoothened binding"/>
    <property type="evidence" value="ECO:0007669"/>
    <property type="project" value="TreeGrafter"/>
</dbReference>
<evidence type="ECO:0000256" key="5">
    <source>
        <dbReference type="ARBA" id="ARBA00023136"/>
    </source>
</evidence>
<keyword evidence="3" id="KW-0812">Transmembrane</keyword>
<evidence type="ECO:0000313" key="9">
    <source>
        <dbReference type="Proteomes" id="UP001148018"/>
    </source>
</evidence>
<comment type="subcellular location">
    <subcellularLocation>
        <location evidence="1">Membrane</location>
        <topology evidence="1">Multi-pass membrane protein</topology>
    </subcellularLocation>
</comment>
<dbReference type="OrthoDB" id="5873834at2759"/>
<reference evidence="8" key="1">
    <citation type="submission" date="2022-07" db="EMBL/GenBank/DDBJ databases">
        <title>Chromosome-level genome of Muraenolepis orangiensis.</title>
        <authorList>
            <person name="Kim J."/>
        </authorList>
    </citation>
    <scope>NUCLEOTIDE SEQUENCE</scope>
    <source>
        <strain evidence="8">KU_S4_2022</strain>
        <tissue evidence="8">Muscle</tissue>
    </source>
</reference>
<sequence>MASAANAYSERGTREPDPPGITRRTRGGDRDGDHRDPHHHGDHRDHHRDPNQDHHRDHHRDHRHRHHRAAQPLDEDYLQRPSYCDAGFALEQIAEGKATGRKAPLWLRAHFQRLLFRLGCHIQKNCGKFLVMGLIIFGSFAVGLRAANLETDVEKLWVEDVVFGSMWAQLLPCR</sequence>
<evidence type="ECO:0000313" key="8">
    <source>
        <dbReference type="EMBL" id="KAJ3604617.1"/>
    </source>
</evidence>
<dbReference type="GO" id="GO:0097108">
    <property type="term" value="F:hedgehog family protein binding"/>
    <property type="evidence" value="ECO:0007669"/>
    <property type="project" value="TreeGrafter"/>
</dbReference>
<organism evidence="8 9">
    <name type="scientific">Muraenolepis orangiensis</name>
    <name type="common">Patagonian moray cod</name>
    <dbReference type="NCBI Taxonomy" id="630683"/>
    <lineage>
        <taxon>Eukaryota</taxon>
        <taxon>Metazoa</taxon>
        <taxon>Chordata</taxon>
        <taxon>Craniata</taxon>
        <taxon>Vertebrata</taxon>
        <taxon>Euteleostomi</taxon>
        <taxon>Actinopterygii</taxon>
        <taxon>Neopterygii</taxon>
        <taxon>Teleostei</taxon>
        <taxon>Neoteleostei</taxon>
        <taxon>Acanthomorphata</taxon>
        <taxon>Zeiogadaria</taxon>
        <taxon>Gadariae</taxon>
        <taxon>Gadiformes</taxon>
        <taxon>Muraenolepidoidei</taxon>
        <taxon>Muraenolepididae</taxon>
        <taxon>Muraenolepis</taxon>
    </lineage>
</organism>
<evidence type="ECO:0000256" key="4">
    <source>
        <dbReference type="ARBA" id="ARBA00022989"/>
    </source>
</evidence>
<accession>A0A9Q0IL41</accession>
<feature type="compositionally biased region" description="Basic and acidic residues" evidence="7">
    <location>
        <begin position="26"/>
        <end position="36"/>
    </location>
</feature>
<keyword evidence="6" id="KW-0325">Glycoprotein</keyword>
<keyword evidence="5" id="KW-0472">Membrane</keyword>
<feature type="compositionally biased region" description="Basic residues" evidence="7">
    <location>
        <begin position="56"/>
        <end position="69"/>
    </location>
</feature>
<name>A0A9Q0IL41_9TELE</name>
<dbReference type="PANTHER" id="PTHR46022:SF5">
    <property type="entry name" value="PROTEIN PATCHED HOMOLOG 1"/>
    <property type="match status" value="1"/>
</dbReference>
<evidence type="ECO:0000256" key="1">
    <source>
        <dbReference type="ARBA" id="ARBA00004141"/>
    </source>
</evidence>
<keyword evidence="4" id="KW-1133">Transmembrane helix</keyword>
<feature type="compositionally biased region" description="Basic and acidic residues" evidence="7">
    <location>
        <begin position="42"/>
        <end position="55"/>
    </location>
</feature>
<feature type="region of interest" description="Disordered" evidence="7">
    <location>
        <begin position="1"/>
        <end position="72"/>
    </location>
</feature>
<dbReference type="PANTHER" id="PTHR46022">
    <property type="entry name" value="PROTEIN PATCHED"/>
    <property type="match status" value="1"/>
</dbReference>
<dbReference type="GO" id="GO:0005886">
    <property type="term" value="C:plasma membrane"/>
    <property type="evidence" value="ECO:0007669"/>
    <property type="project" value="TreeGrafter"/>
</dbReference>
<dbReference type="EMBL" id="JANIIK010000044">
    <property type="protein sequence ID" value="KAJ3604617.1"/>
    <property type="molecule type" value="Genomic_DNA"/>
</dbReference>
<dbReference type="Proteomes" id="UP001148018">
    <property type="component" value="Unassembled WGS sequence"/>
</dbReference>